<organism evidence="2 3">
    <name type="scientific">Edaphochlamys debaryana</name>
    <dbReference type="NCBI Taxonomy" id="47281"/>
    <lineage>
        <taxon>Eukaryota</taxon>
        <taxon>Viridiplantae</taxon>
        <taxon>Chlorophyta</taxon>
        <taxon>core chlorophytes</taxon>
        <taxon>Chlorophyceae</taxon>
        <taxon>CS clade</taxon>
        <taxon>Chlamydomonadales</taxon>
        <taxon>Chlamydomonadales incertae sedis</taxon>
        <taxon>Edaphochlamys</taxon>
    </lineage>
</organism>
<feature type="region of interest" description="Disordered" evidence="1">
    <location>
        <begin position="295"/>
        <end position="316"/>
    </location>
</feature>
<proteinExistence type="predicted"/>
<reference evidence="2" key="1">
    <citation type="journal article" date="2020" name="bioRxiv">
        <title>Comparative genomics of Chlamydomonas.</title>
        <authorList>
            <person name="Craig R.J."/>
            <person name="Hasan A.R."/>
            <person name="Ness R.W."/>
            <person name="Keightley P.D."/>
        </authorList>
    </citation>
    <scope>NUCLEOTIDE SEQUENCE</scope>
    <source>
        <strain evidence="2">CCAP 11/70</strain>
    </source>
</reference>
<feature type="compositionally biased region" description="Low complexity" evidence="1">
    <location>
        <begin position="301"/>
        <end position="314"/>
    </location>
</feature>
<keyword evidence="3" id="KW-1185">Reference proteome</keyword>
<dbReference type="EMBL" id="JAEHOE010000410">
    <property type="protein sequence ID" value="KAG2481876.1"/>
    <property type="molecule type" value="Genomic_DNA"/>
</dbReference>
<dbReference type="AlphaFoldDB" id="A0A835XDX3"/>
<name>A0A835XDX3_9CHLO</name>
<evidence type="ECO:0000256" key="1">
    <source>
        <dbReference type="SAM" id="MobiDB-lite"/>
    </source>
</evidence>
<evidence type="ECO:0000313" key="3">
    <source>
        <dbReference type="Proteomes" id="UP000612055"/>
    </source>
</evidence>
<comment type="caution">
    <text evidence="2">The sequence shown here is derived from an EMBL/GenBank/DDBJ whole genome shotgun (WGS) entry which is preliminary data.</text>
</comment>
<sequence length="783" mass="80126">MLLPAVQTDGDGLSPAQDIIQAIKDALVVLACSFGTLDADARGIRARSLAEWPGFQSALLRTLAVASRIRLARPGTEVAAGARPQTGTDLLRACLTVCEHLLDVGAPLRGPSSSSGSTHPAPAVLGFARRLLRAEALQALAARLAEVRQALGDSALSGGAAAQPQALPRGEEEPAIVSSYRRLTQSATALLATCLELAFPPAPAAEEAGTGSPSSPAAAAAAAEQQAAAEECYRSELAAALRSSYIAEHIAATTLALLRASDRSHGLTRSPELPGGRDRLLLEVSKCTHVMHRLEAAPNGSASTATSLPASSPSQQHTSPLAALARAAALGPCASYLTLAYGMSVLSYMDGGGTRGCRRTWGGRWASRSAAVAACAAVSAAPPGVSTAPAAAAAAATAPKAPSFAATTSAASPAAPPRRLQLGWHTALGLAMRAARMGVRAAEEAAAGRTGSRRRPPSRPLLRAGGLSGCFWGRIGRQLLRWMVCGLPHSSAPYCLSAAEAGTAAPQARRDPLPPVAPPAAASALAGGVLPCLERLIRRAAAAVRKPAIRGTPGAGVEVGSTGGSWASFVEAAFPPRQFLRNTLNTWSNAMDASGRGSMAPRLAEAACTFAALCPEEAAAGAGPGLKIEQVRALRQSSRPLSNRRPRTRRRRLAAQLLRWERGGGARGGGQGRRQERRGGRRPPPQGPAGCALRRLGPLLQSAAALLPASPAAARQLLGGCSNPGLRQPGGRQRCGPAAAGVRGLRRRCVVLQPRVPDGALAGRATGGVRRRVWGRRAGGGGG</sequence>
<protein>
    <submittedName>
        <fullName evidence="2">Uncharacterized protein</fullName>
    </submittedName>
</protein>
<dbReference type="Proteomes" id="UP000612055">
    <property type="component" value="Unassembled WGS sequence"/>
</dbReference>
<feature type="region of interest" description="Disordered" evidence="1">
    <location>
        <begin position="659"/>
        <end position="689"/>
    </location>
</feature>
<accession>A0A835XDX3</accession>
<evidence type="ECO:0000313" key="2">
    <source>
        <dbReference type="EMBL" id="KAG2481876.1"/>
    </source>
</evidence>
<gene>
    <name evidence="2" type="ORF">HYH03_019161</name>
</gene>